<reference evidence="1" key="1">
    <citation type="submission" date="2020-05" db="EMBL/GenBank/DDBJ databases">
        <title>Large-scale comparative analyses of tick genomes elucidate their genetic diversity and vector capacities.</title>
        <authorList>
            <person name="Jia N."/>
            <person name="Wang J."/>
            <person name="Shi W."/>
            <person name="Du L."/>
            <person name="Sun Y."/>
            <person name="Zhan W."/>
            <person name="Jiang J."/>
            <person name="Wang Q."/>
            <person name="Zhang B."/>
            <person name="Ji P."/>
            <person name="Sakyi L.B."/>
            <person name="Cui X."/>
            <person name="Yuan T."/>
            <person name="Jiang B."/>
            <person name="Yang W."/>
            <person name="Lam T.T.-Y."/>
            <person name="Chang Q."/>
            <person name="Ding S."/>
            <person name="Wang X."/>
            <person name="Zhu J."/>
            <person name="Ruan X."/>
            <person name="Zhao L."/>
            <person name="Wei J."/>
            <person name="Que T."/>
            <person name="Du C."/>
            <person name="Cheng J."/>
            <person name="Dai P."/>
            <person name="Han X."/>
            <person name="Huang E."/>
            <person name="Gao Y."/>
            <person name="Liu J."/>
            <person name="Shao H."/>
            <person name="Ye R."/>
            <person name="Li L."/>
            <person name="Wei W."/>
            <person name="Wang X."/>
            <person name="Wang C."/>
            <person name="Yang T."/>
            <person name="Huo Q."/>
            <person name="Li W."/>
            <person name="Guo W."/>
            <person name="Chen H."/>
            <person name="Zhou L."/>
            <person name="Ni X."/>
            <person name="Tian J."/>
            <person name="Zhou Y."/>
            <person name="Sheng Y."/>
            <person name="Liu T."/>
            <person name="Pan Y."/>
            <person name="Xia L."/>
            <person name="Li J."/>
            <person name="Zhao F."/>
            <person name="Cao W."/>
        </authorList>
    </citation>
    <scope>NUCLEOTIDE SEQUENCE</scope>
    <source>
        <strain evidence="1">Dsil-2018</strain>
    </source>
</reference>
<keyword evidence="2" id="KW-1185">Reference proteome</keyword>
<gene>
    <name evidence="1" type="ORF">HPB49_014835</name>
</gene>
<organism evidence="1 2">
    <name type="scientific">Dermacentor silvarum</name>
    <name type="common">Tick</name>
    <dbReference type="NCBI Taxonomy" id="543639"/>
    <lineage>
        <taxon>Eukaryota</taxon>
        <taxon>Metazoa</taxon>
        <taxon>Ecdysozoa</taxon>
        <taxon>Arthropoda</taxon>
        <taxon>Chelicerata</taxon>
        <taxon>Arachnida</taxon>
        <taxon>Acari</taxon>
        <taxon>Parasitiformes</taxon>
        <taxon>Ixodida</taxon>
        <taxon>Ixodoidea</taxon>
        <taxon>Ixodidae</taxon>
        <taxon>Rhipicephalinae</taxon>
        <taxon>Dermacentor</taxon>
    </lineage>
</organism>
<protein>
    <submittedName>
        <fullName evidence="1">Uncharacterized protein</fullName>
    </submittedName>
</protein>
<comment type="caution">
    <text evidence="1">The sequence shown here is derived from an EMBL/GenBank/DDBJ whole genome shotgun (WGS) entry which is preliminary data.</text>
</comment>
<evidence type="ECO:0000313" key="1">
    <source>
        <dbReference type="EMBL" id="KAH7937703.1"/>
    </source>
</evidence>
<evidence type="ECO:0000313" key="2">
    <source>
        <dbReference type="Proteomes" id="UP000821865"/>
    </source>
</evidence>
<dbReference type="Proteomes" id="UP000821865">
    <property type="component" value="Chromosome 8"/>
</dbReference>
<proteinExistence type="predicted"/>
<sequence>MASPGVGQTPKKHHHKQQHHPMIRGKRASDKHGKQHDKHRDEAGKASTTPRARAKGTLVAVVVLLAFGCIVVFTSVTLLIRRLLAPSVGICTTPGCIGHAKALRAAMDESVQPCSDFYRFSCGSWKPVGRHGSVIEAIFAHSFDIALQQLKSNANDSDLPIAQLYFQSCMAERSVDYMKKDVRKFAQFKRDLGLLWPEEWPENSSVSVPPLRVLINMTVNWNINMIFNIRAMPGYKARPRALFIQPGLVNPKWSLEAAEMDRSVKQHCEYLEVPAPTLEQMEKLRDVYQAVVNATLGFTPDPRDETRTVLKDIDERTKSKKDKWRLYLNEMFSPDFEWRPEDVVLVQHPNILKNINHLLESIGDESLLLGMAWAFLRMNLWTITGNAHLRYKGTNIELAVRRKTACFAYVNAMFGLVVSTRHLRARFQEVVRGFLDSVFENVRTQYQREFADATWIDEPVKTKLSAKMSESLDLNSLPGSAFFSNFTTGVLYKDFPKESAGSFFDNFVNIAKAYRKKLASDEFITTFSKRLGDGHVATSYSYYYNSVYFAVGALEPPLFHVDGTFAITYGSLGTLLASSMARAFDERGINYDKGEESLWWSSGRDAYDERFKCDLKAGGSRSGHEAAPTSPLFLSMLGLRTAFAAYRAAIKVTHSVDIFRLKGLEAYTDDQVFFITYCHMTCALGSNGDDCNVPIRQSYKFATAFQCADDTPMNPRKKCTFF</sequence>
<name>A0ACB8C9X3_DERSI</name>
<dbReference type="EMBL" id="CM023477">
    <property type="protein sequence ID" value="KAH7937703.1"/>
    <property type="molecule type" value="Genomic_DNA"/>
</dbReference>
<accession>A0ACB8C9X3</accession>